<accession>A0A8J3TJT3</accession>
<protein>
    <submittedName>
        <fullName evidence="2">Uncharacterized protein</fullName>
    </submittedName>
</protein>
<gene>
    <name evidence="2" type="ORF">Pme01_55310</name>
</gene>
<comment type="caution">
    <text evidence="2">The sequence shown here is derived from an EMBL/GenBank/DDBJ whole genome shotgun (WGS) entry which is preliminary data.</text>
</comment>
<evidence type="ECO:0000313" key="2">
    <source>
        <dbReference type="EMBL" id="GII25934.1"/>
    </source>
</evidence>
<name>A0A8J3TJT3_9ACTN</name>
<dbReference type="EMBL" id="BOON01000061">
    <property type="protein sequence ID" value="GII25934.1"/>
    <property type="molecule type" value="Genomic_DNA"/>
</dbReference>
<reference evidence="2" key="1">
    <citation type="submission" date="2021-01" db="EMBL/GenBank/DDBJ databases">
        <title>Whole genome shotgun sequence of Planosporangium mesophilum NBRC 109066.</title>
        <authorList>
            <person name="Komaki H."/>
            <person name="Tamura T."/>
        </authorList>
    </citation>
    <scope>NUCLEOTIDE SEQUENCE</scope>
    <source>
        <strain evidence="2">NBRC 109066</strain>
    </source>
</reference>
<sequence>MRFDQVPSWRIAEDEGWDLTAALFIRDVAGLRDRDHAADPPALSPAVPTDRELRDSIDPSTAGRAWRSWWSTLLRDRTAVTPRDDPRARLRWAASGTAFGGWSEEVWRSAFAWADQRKRDQIEQVVARADRARNDRLAVGRIVAAVVETLGRPARPFDLTITTLPVAGTWTHRPDEHQVLVSEALRADPATLGDVLRPVLGELA</sequence>
<proteinExistence type="predicted"/>
<dbReference type="AlphaFoldDB" id="A0A8J3TJT3"/>
<feature type="region of interest" description="Disordered" evidence="1">
    <location>
        <begin position="35"/>
        <end position="58"/>
    </location>
</feature>
<evidence type="ECO:0000313" key="3">
    <source>
        <dbReference type="Proteomes" id="UP000599074"/>
    </source>
</evidence>
<keyword evidence="3" id="KW-1185">Reference proteome</keyword>
<evidence type="ECO:0000256" key="1">
    <source>
        <dbReference type="SAM" id="MobiDB-lite"/>
    </source>
</evidence>
<dbReference type="RefSeq" id="WP_168117423.1">
    <property type="nucleotide sequence ID" value="NZ_BOON01000061.1"/>
</dbReference>
<organism evidence="2 3">
    <name type="scientific">Planosporangium mesophilum</name>
    <dbReference type="NCBI Taxonomy" id="689768"/>
    <lineage>
        <taxon>Bacteria</taxon>
        <taxon>Bacillati</taxon>
        <taxon>Actinomycetota</taxon>
        <taxon>Actinomycetes</taxon>
        <taxon>Micromonosporales</taxon>
        <taxon>Micromonosporaceae</taxon>
        <taxon>Planosporangium</taxon>
    </lineage>
</organism>
<dbReference type="Proteomes" id="UP000599074">
    <property type="component" value="Unassembled WGS sequence"/>
</dbReference>